<dbReference type="SUPFAM" id="SSF51316">
    <property type="entry name" value="Mss4-like"/>
    <property type="match status" value="1"/>
</dbReference>
<evidence type="ECO:0000313" key="5">
    <source>
        <dbReference type="EMBL" id="KAK2616211.1"/>
    </source>
</evidence>
<name>A0AAJ0D0I0_9HYPO</name>
<dbReference type="PANTHER" id="PTHR28620">
    <property type="entry name" value="CENTROMERE PROTEIN V"/>
    <property type="match status" value="1"/>
</dbReference>
<dbReference type="InterPro" id="IPR006913">
    <property type="entry name" value="CENP-V/GFA"/>
</dbReference>
<dbReference type="Gene3D" id="2.170.150.70">
    <property type="match status" value="1"/>
</dbReference>
<dbReference type="AlphaFoldDB" id="A0AAJ0D0I0"/>
<dbReference type="EMBL" id="JASWJB010000008">
    <property type="protein sequence ID" value="KAK2616211.1"/>
    <property type="molecule type" value="Genomic_DNA"/>
</dbReference>
<dbReference type="GO" id="GO:0016846">
    <property type="term" value="F:carbon-sulfur lyase activity"/>
    <property type="evidence" value="ECO:0007669"/>
    <property type="project" value="InterPro"/>
</dbReference>
<keyword evidence="6" id="KW-1185">Reference proteome</keyword>
<feature type="domain" description="CENP-V/GFA" evidence="4">
    <location>
        <begin position="11"/>
        <end position="140"/>
    </location>
</feature>
<keyword evidence="2" id="KW-0479">Metal-binding</keyword>
<evidence type="ECO:0000256" key="2">
    <source>
        <dbReference type="ARBA" id="ARBA00022723"/>
    </source>
</evidence>
<sequence length="205" mass="23055">MTGIKPTRQPVTGSCHCGAIKYVAFLTLPHPYNESNVPSWSDQRIYRCNCTVCHKLGYLHVSVADKTNDFLLLSPTNPLEELGDYRINNKAVHWWYCKRCAVRCFAFMGRGELVELDLAALGVPGYVTPECGNNKTKVWRAARDGGHPEYGTYLNFNGHTVDATSQAFDMKALHEQGCIQYFDFKREEAEQSPVQFGKPHQGGGY</sequence>
<comment type="caution">
    <text evidence="5">The sequence shown here is derived from an EMBL/GenBank/DDBJ whole genome shotgun (WGS) entry which is preliminary data.</text>
</comment>
<dbReference type="Proteomes" id="UP001251528">
    <property type="component" value="Unassembled WGS sequence"/>
</dbReference>
<evidence type="ECO:0000256" key="1">
    <source>
        <dbReference type="ARBA" id="ARBA00005495"/>
    </source>
</evidence>
<evidence type="ECO:0000313" key="6">
    <source>
        <dbReference type="Proteomes" id="UP001251528"/>
    </source>
</evidence>
<proteinExistence type="inferred from homology"/>
<comment type="similarity">
    <text evidence="1">Belongs to the Gfa family.</text>
</comment>
<reference evidence="5" key="1">
    <citation type="submission" date="2023-06" db="EMBL/GenBank/DDBJ databases">
        <title>Conoideocrella luteorostrata (Hypocreales: Clavicipitaceae), a potential biocontrol fungus for elongate hemlock scale in United States Christmas tree production areas.</title>
        <authorList>
            <person name="Barrett H."/>
            <person name="Lovett B."/>
            <person name="Macias A.M."/>
            <person name="Stajich J.E."/>
            <person name="Kasson M.T."/>
        </authorList>
    </citation>
    <scope>NUCLEOTIDE SEQUENCE</scope>
    <source>
        <strain evidence="5">ARSEF 14590</strain>
    </source>
</reference>
<evidence type="ECO:0000256" key="3">
    <source>
        <dbReference type="ARBA" id="ARBA00022833"/>
    </source>
</evidence>
<evidence type="ECO:0000259" key="4">
    <source>
        <dbReference type="PROSITE" id="PS51891"/>
    </source>
</evidence>
<protein>
    <recommendedName>
        <fullName evidence="4">CENP-V/GFA domain-containing protein</fullName>
    </recommendedName>
</protein>
<gene>
    <name evidence="5" type="ORF">QQS21_000843</name>
</gene>
<dbReference type="InterPro" id="IPR052355">
    <property type="entry name" value="CENP-V-like"/>
</dbReference>
<dbReference type="InterPro" id="IPR011057">
    <property type="entry name" value="Mss4-like_sf"/>
</dbReference>
<dbReference type="GO" id="GO:0046872">
    <property type="term" value="F:metal ion binding"/>
    <property type="evidence" value="ECO:0007669"/>
    <property type="project" value="UniProtKB-KW"/>
</dbReference>
<accession>A0AAJ0D0I0</accession>
<organism evidence="5 6">
    <name type="scientific">Conoideocrella luteorostrata</name>
    <dbReference type="NCBI Taxonomy" id="1105319"/>
    <lineage>
        <taxon>Eukaryota</taxon>
        <taxon>Fungi</taxon>
        <taxon>Dikarya</taxon>
        <taxon>Ascomycota</taxon>
        <taxon>Pezizomycotina</taxon>
        <taxon>Sordariomycetes</taxon>
        <taxon>Hypocreomycetidae</taxon>
        <taxon>Hypocreales</taxon>
        <taxon>Clavicipitaceae</taxon>
        <taxon>Conoideocrella</taxon>
    </lineage>
</organism>
<keyword evidence="3" id="KW-0862">Zinc</keyword>
<dbReference type="PROSITE" id="PS51891">
    <property type="entry name" value="CENP_V_GFA"/>
    <property type="match status" value="1"/>
</dbReference>
<dbReference type="PANTHER" id="PTHR28620:SF1">
    <property type="entry name" value="CENP-V_GFA DOMAIN-CONTAINING PROTEIN"/>
    <property type="match status" value="1"/>
</dbReference>